<evidence type="ECO:0000313" key="19">
    <source>
        <dbReference type="RefSeq" id="XP_026520134.1"/>
    </source>
</evidence>
<feature type="transmembrane region" description="Helical" evidence="15">
    <location>
        <begin position="1335"/>
        <end position="1355"/>
    </location>
</feature>
<keyword evidence="6" id="KW-0732">Signal</keyword>
<keyword evidence="18" id="KW-1185">Reference proteome</keyword>
<feature type="domain" description="EGF-like" evidence="17">
    <location>
        <begin position="627"/>
        <end position="664"/>
    </location>
</feature>
<dbReference type="CDD" id="cd00110">
    <property type="entry name" value="LamG"/>
    <property type="match status" value="6"/>
</dbReference>
<comment type="subcellular location">
    <subcellularLocation>
        <location evidence="1">Membrane</location>
        <topology evidence="1">Single-pass type I membrane protein</topology>
    </subcellularLocation>
</comment>
<dbReference type="FunFam" id="2.60.120.200:FF:000001">
    <property type="entry name" value="neurexin-1 isoform X1"/>
    <property type="match status" value="1"/>
</dbReference>
<evidence type="ECO:0000256" key="5">
    <source>
        <dbReference type="ARBA" id="ARBA00022723"/>
    </source>
</evidence>
<feature type="domain" description="Laminin G" evidence="16">
    <location>
        <begin position="846"/>
        <end position="1021"/>
    </location>
</feature>
<dbReference type="Gene3D" id="2.10.25.10">
    <property type="entry name" value="Laminin"/>
    <property type="match status" value="3"/>
</dbReference>
<dbReference type="PROSITE" id="PS50026">
    <property type="entry name" value="EGF_3"/>
    <property type="match status" value="3"/>
</dbReference>
<dbReference type="InterPro" id="IPR003585">
    <property type="entry name" value="Neurexin-like"/>
</dbReference>
<keyword evidence="9" id="KW-0130">Cell adhesion</keyword>
<dbReference type="PROSITE" id="PS00010">
    <property type="entry name" value="ASX_HYDROXYL"/>
    <property type="match status" value="1"/>
</dbReference>
<keyword evidence="11 15" id="KW-0472">Membrane</keyword>
<dbReference type="GO" id="GO:0016020">
    <property type="term" value="C:membrane"/>
    <property type="evidence" value="ECO:0007669"/>
    <property type="project" value="UniProtKB-SubCell"/>
</dbReference>
<dbReference type="PANTHER" id="PTHR15036:SF57">
    <property type="entry name" value="NEUREXIN-3"/>
    <property type="match status" value="1"/>
</dbReference>
<keyword evidence="3 13" id="KW-0245">EGF-like domain</keyword>
<dbReference type="RefSeq" id="XP_026520134.1">
    <property type="nucleotide sequence ID" value="XM_026664349.1"/>
</dbReference>
<evidence type="ECO:0000256" key="7">
    <source>
        <dbReference type="ARBA" id="ARBA00022737"/>
    </source>
</evidence>
<dbReference type="PANTHER" id="PTHR15036">
    <property type="entry name" value="PIKACHURIN-LIKE PROTEIN"/>
    <property type="match status" value="1"/>
</dbReference>
<dbReference type="SUPFAM" id="SSF49899">
    <property type="entry name" value="Concanavalin A-like lectins/glucanases"/>
    <property type="match status" value="6"/>
</dbReference>
<keyword evidence="12" id="KW-1015">Disulfide bond</keyword>
<dbReference type="GO" id="GO:0007155">
    <property type="term" value="P:cell adhesion"/>
    <property type="evidence" value="ECO:0007669"/>
    <property type="project" value="UniProtKB-KW"/>
</dbReference>
<dbReference type="SMART" id="SM00181">
    <property type="entry name" value="EGF"/>
    <property type="match status" value="3"/>
</dbReference>
<evidence type="ECO:0000256" key="13">
    <source>
        <dbReference type="PROSITE-ProRule" id="PRU00076"/>
    </source>
</evidence>
<dbReference type="SMART" id="SM00282">
    <property type="entry name" value="LamG"/>
    <property type="match status" value="6"/>
</dbReference>
<feature type="domain" description="EGF-like" evidence="17">
    <location>
        <begin position="1024"/>
        <end position="1061"/>
    </location>
</feature>
<dbReference type="FunFam" id="2.60.120.200:FF:000005">
    <property type="entry name" value="neurexin-1 isoform X1"/>
    <property type="match status" value="1"/>
</dbReference>
<dbReference type="InterPro" id="IPR050372">
    <property type="entry name" value="Neurexin-related_CASP"/>
</dbReference>
<comment type="caution">
    <text evidence="13">Lacks conserved residue(s) required for the propagation of feature annotation.</text>
</comment>
<evidence type="ECO:0000256" key="3">
    <source>
        <dbReference type="ARBA" id="ARBA00022536"/>
    </source>
</evidence>
<evidence type="ECO:0000313" key="18">
    <source>
        <dbReference type="Proteomes" id="UP000504612"/>
    </source>
</evidence>
<evidence type="ECO:0000256" key="6">
    <source>
        <dbReference type="ARBA" id="ARBA00022729"/>
    </source>
</evidence>
<feature type="domain" description="Laminin G" evidence="16">
    <location>
        <begin position="431"/>
        <end position="623"/>
    </location>
</feature>
<dbReference type="InterPro" id="IPR027789">
    <property type="entry name" value="Syndecan/Neurexin_dom"/>
</dbReference>
<dbReference type="GO" id="GO:0046872">
    <property type="term" value="F:metal ion binding"/>
    <property type="evidence" value="ECO:0007669"/>
    <property type="project" value="UniProtKB-KW"/>
</dbReference>
<evidence type="ECO:0000256" key="9">
    <source>
        <dbReference type="ARBA" id="ARBA00022889"/>
    </source>
</evidence>
<feature type="domain" description="Laminin G" evidence="16">
    <location>
        <begin position="669"/>
        <end position="832"/>
    </location>
</feature>
<evidence type="ECO:0000259" key="17">
    <source>
        <dbReference type="PROSITE" id="PS50026"/>
    </source>
</evidence>
<feature type="domain" description="Laminin G" evidence="16">
    <location>
        <begin position="242"/>
        <end position="424"/>
    </location>
</feature>
<dbReference type="FunFam" id="2.60.120.200:FF:000004">
    <property type="entry name" value="neurexin-1 isoform X1"/>
    <property type="match status" value="1"/>
</dbReference>
<dbReference type="PROSITE" id="PS50025">
    <property type="entry name" value="LAM_G_DOMAIN"/>
    <property type="match status" value="6"/>
</dbReference>
<gene>
    <name evidence="19" type="primary">NRXN3</name>
</gene>
<dbReference type="Gene3D" id="2.60.120.200">
    <property type="match status" value="6"/>
</dbReference>
<evidence type="ECO:0000256" key="15">
    <source>
        <dbReference type="SAM" id="Phobius"/>
    </source>
</evidence>
<evidence type="ECO:0000256" key="10">
    <source>
        <dbReference type="ARBA" id="ARBA00022989"/>
    </source>
</evidence>
<dbReference type="Pfam" id="PF01034">
    <property type="entry name" value="Syndecan"/>
    <property type="match status" value="1"/>
</dbReference>
<dbReference type="Pfam" id="PF00008">
    <property type="entry name" value="EGF"/>
    <property type="match status" value="1"/>
</dbReference>
<evidence type="ECO:0000256" key="1">
    <source>
        <dbReference type="ARBA" id="ARBA00004479"/>
    </source>
</evidence>
<dbReference type="FunFam" id="2.60.120.200:FF:000003">
    <property type="entry name" value="neurexin-1 isoform X1"/>
    <property type="match status" value="1"/>
</dbReference>
<evidence type="ECO:0000256" key="11">
    <source>
        <dbReference type="ARBA" id="ARBA00023136"/>
    </source>
</evidence>
<feature type="domain" description="Laminin G" evidence="16">
    <location>
        <begin position="1065"/>
        <end position="1235"/>
    </location>
</feature>
<comment type="similarity">
    <text evidence="2">Belongs to the neurexin family.</text>
</comment>
<dbReference type="InterPro" id="IPR000742">
    <property type="entry name" value="EGF"/>
</dbReference>
<dbReference type="CTD" id="9369"/>
<reference evidence="19" key="1">
    <citation type="submission" date="2025-08" db="UniProtKB">
        <authorList>
            <consortium name="RefSeq"/>
        </authorList>
    </citation>
    <scope>IDENTIFICATION</scope>
</reference>
<dbReference type="InterPro" id="IPR001791">
    <property type="entry name" value="Laminin_G"/>
</dbReference>
<evidence type="ECO:0000256" key="2">
    <source>
        <dbReference type="ARBA" id="ARBA00010241"/>
    </source>
</evidence>
<keyword evidence="5" id="KW-0479">Metal-binding</keyword>
<feature type="region of interest" description="Disordered" evidence="14">
    <location>
        <begin position="1376"/>
        <end position="1408"/>
    </location>
</feature>
<dbReference type="InterPro" id="IPR013320">
    <property type="entry name" value="ConA-like_dom_sf"/>
</dbReference>
<evidence type="ECO:0000256" key="12">
    <source>
        <dbReference type="ARBA" id="ARBA00023157"/>
    </source>
</evidence>
<sequence>MDFSLHSASFTLKVTLLLGTFLSLCLGLEFMGLPNQWARYLRWDASTRSDLSFQLKTNISAGLLLYFDDGGVCDFLCLSLMDGRIQLRFSVDCAEATIVTEKQVNDSNLHFLMVSRNHLRTVLVLDGEAKPGEVRPQRQYMNIVSDLFLGGVPSDIRPAALTLESVLGEPSFKGFIMDLKYGNSEPQLLGHQGVRLDMEGLCTENPCENGGTCFLLDGEPQCDCSATGYIGKLCSEARDENVATFRGSEYLCYDLSQNPIQSSSDEITLSFKTWQRNGLILHTGKSADYVNLALKDGAVSLIINLGSGAFEAIVEPVSGKFNDNQWHNVKVTRNLRQVTISVDGILTTTGYTQEDYTMLGSDDFFYVGGSPSTADLPGSPISNNFMGCLKEVVYKNNDIRLELSRLARIGDTKMKIYGEVKFTCENVATLDPINFENPEAYISLPKWNTKRMGSISFDFRTTEPNGLILFTHGKPQERKDSRSQKNTKVDFFAVELLDGNLYLLLDMGSGTVKVKATQRKANDGEWYHVDIQRDGRSGTISVNSRRTPFTASGESEILDLEGDMYLGGLPENRAGLVLPTELWTAMLNYGYVGCIRDLFIDGRSKNIRQLAEQQNAAGVKSSCIRVNTKQCDSYPCKNNAVCKDGWNRFICDCTGTGYWGRTCEREASVLSYDGSMYMKIVMPMVMHTEAEDVSFRFMSQRAYGLLMATTSRDSADTLRLELDGGRVKLMVNLGKGPETLYAGQKLNDNEWHTVRVVRRGKSLKLTVDDDVAEGTMVGDHTRLEFHNIETGIMTEKRYISVIPSSFIGHLQSLMFNGLLYIDLCKNGDIDYCELKARFGLRNIIADPVTFKTKSSYLSLATLQAYTSMHLFFQFKTTSADGFILFNSGDGNDFIAVELVKGYIHYVFDLGNGPNVIKGNSDRPLNDNQWHNVVITRDNSNTHSLKVDTRVVTQVINGAKNLDLKGDLYIAGLVQGMYSNLPKLVASRDGFQGCLASVDLNGRLPDLINDALHRSGQIERGCEGPSTTCQEDSCANQGICIQQWEGFTCDCSMTSYSGNQCNDPGATYIFGKSGGLILYTWPANDRPSTRTDRLAVGFSTTVKDGILVRIDSAPGLTDFLQLHIEQGKIGVVFNIGTVDISIKEESTPVNDGKYHVVRFTRNGGNATLQVDGWPVNEHYPSGRQLTIFNTQAQIAIGGKDRGRLFQGQLSGLYYNGLKVLNMAAENNPNIKINGSVRLVGEVPSILGTAPTTSMPPEMSTTVMETTTTMATTTTRKNRSTPTIQTTDDLVSSAECSNDDEDFIECEQSVANPTEPGIRRVPGASEVVRESSSTTGMVVGIVAAAALCILILLYAMYKYRNRDEGSYQVDETRNYISNSAQSNGTLMKEKQQSSKSGHKKQKNKDKEYYV</sequence>
<evidence type="ECO:0000256" key="14">
    <source>
        <dbReference type="SAM" id="MobiDB-lite"/>
    </source>
</evidence>
<evidence type="ECO:0000259" key="16">
    <source>
        <dbReference type="PROSITE" id="PS50025"/>
    </source>
</evidence>
<feature type="domain" description="EGF-like" evidence="17">
    <location>
        <begin position="198"/>
        <end position="235"/>
    </location>
</feature>
<organism evidence="18 19">
    <name type="scientific">Notechis scutatus</name>
    <name type="common">mainland tiger snake</name>
    <dbReference type="NCBI Taxonomy" id="8663"/>
    <lineage>
        <taxon>Eukaryota</taxon>
        <taxon>Metazoa</taxon>
        <taxon>Chordata</taxon>
        <taxon>Craniata</taxon>
        <taxon>Vertebrata</taxon>
        <taxon>Euteleostomi</taxon>
        <taxon>Lepidosauria</taxon>
        <taxon>Squamata</taxon>
        <taxon>Bifurcata</taxon>
        <taxon>Unidentata</taxon>
        <taxon>Episquamata</taxon>
        <taxon>Toxicofera</taxon>
        <taxon>Serpentes</taxon>
        <taxon>Colubroidea</taxon>
        <taxon>Elapidae</taxon>
        <taxon>Hydrophiinae</taxon>
        <taxon>Notechis</taxon>
    </lineage>
</organism>
<keyword evidence="7" id="KW-0677">Repeat</keyword>
<dbReference type="FunFam" id="2.10.25.10:FF:000015">
    <property type="entry name" value="neurexin-1 isoform X1"/>
    <property type="match status" value="1"/>
</dbReference>
<keyword evidence="10 15" id="KW-1133">Transmembrane helix</keyword>
<keyword evidence="4 15" id="KW-0812">Transmembrane</keyword>
<dbReference type="Proteomes" id="UP000504612">
    <property type="component" value="Unplaced"/>
</dbReference>
<accession>A0A6J1TWZ3</accession>
<dbReference type="FunFam" id="2.10.25.10:FF:000029">
    <property type="entry name" value="neurexin-1 isoform X1"/>
    <property type="match status" value="1"/>
</dbReference>
<dbReference type="Pfam" id="PF02210">
    <property type="entry name" value="Laminin_G_2"/>
    <property type="match status" value="6"/>
</dbReference>
<dbReference type="FunFam" id="2.60.120.200:FF:000007">
    <property type="entry name" value="neurexin-1 isoform X1"/>
    <property type="match status" value="1"/>
</dbReference>
<protein>
    <submittedName>
        <fullName evidence="19">Neurexin 3 isoform X7</fullName>
    </submittedName>
</protein>
<feature type="domain" description="Laminin G" evidence="16">
    <location>
        <begin position="27"/>
        <end position="202"/>
    </location>
</feature>
<evidence type="ECO:0000256" key="4">
    <source>
        <dbReference type="ARBA" id="ARBA00022692"/>
    </source>
</evidence>
<dbReference type="GeneID" id="113410009"/>
<proteinExistence type="inferred from homology"/>
<dbReference type="CDD" id="cd00054">
    <property type="entry name" value="EGF_CA"/>
    <property type="match status" value="3"/>
</dbReference>
<evidence type="ECO:0000256" key="8">
    <source>
        <dbReference type="ARBA" id="ARBA00022837"/>
    </source>
</evidence>
<dbReference type="SMART" id="SM00294">
    <property type="entry name" value="4.1m"/>
    <property type="match status" value="1"/>
</dbReference>
<keyword evidence="8" id="KW-0106">Calcium</keyword>
<dbReference type="InterPro" id="IPR000152">
    <property type="entry name" value="EGF-type_Asp/Asn_hydroxyl_site"/>
</dbReference>
<name>A0A6J1TWZ3_9SAUR</name>